<gene>
    <name evidence="1" type="ORF">RRG08_043050</name>
</gene>
<protein>
    <submittedName>
        <fullName evidence="1">Uncharacterized protein</fullName>
    </submittedName>
</protein>
<name>A0AAE1CPG1_9GAST</name>
<sequence length="124" mass="14257">MSGGKWRAAARWRWEMKQALTSPRRPGGALYRAEVKQQKSVLSHPSQELPALPACPQYIIQTFSFFPFLSPFLPSHFFFSVSKSRRSEVTLRLYPVTSTCNQTKSNLPVGAAIYLIARLLRWRR</sequence>
<accession>A0AAE1CPG1</accession>
<dbReference type="Proteomes" id="UP001283361">
    <property type="component" value="Unassembled WGS sequence"/>
</dbReference>
<proteinExistence type="predicted"/>
<comment type="caution">
    <text evidence="1">The sequence shown here is derived from an EMBL/GenBank/DDBJ whole genome shotgun (WGS) entry which is preliminary data.</text>
</comment>
<keyword evidence="2" id="KW-1185">Reference proteome</keyword>
<evidence type="ECO:0000313" key="1">
    <source>
        <dbReference type="EMBL" id="KAK3725633.1"/>
    </source>
</evidence>
<evidence type="ECO:0000313" key="2">
    <source>
        <dbReference type="Proteomes" id="UP001283361"/>
    </source>
</evidence>
<dbReference type="AlphaFoldDB" id="A0AAE1CPG1"/>
<dbReference type="EMBL" id="JAWDGP010007329">
    <property type="protein sequence ID" value="KAK3725633.1"/>
    <property type="molecule type" value="Genomic_DNA"/>
</dbReference>
<reference evidence="1" key="1">
    <citation type="journal article" date="2023" name="G3 (Bethesda)">
        <title>A reference genome for the long-term kleptoplast-retaining sea slug Elysia crispata morphotype clarki.</title>
        <authorList>
            <person name="Eastman K.E."/>
            <person name="Pendleton A.L."/>
            <person name="Shaikh M.A."/>
            <person name="Suttiyut T."/>
            <person name="Ogas R."/>
            <person name="Tomko P."/>
            <person name="Gavelis G."/>
            <person name="Widhalm J.R."/>
            <person name="Wisecaver J.H."/>
        </authorList>
    </citation>
    <scope>NUCLEOTIDE SEQUENCE</scope>
    <source>
        <strain evidence="1">ECLA1</strain>
    </source>
</reference>
<organism evidence="1 2">
    <name type="scientific">Elysia crispata</name>
    <name type="common">lettuce slug</name>
    <dbReference type="NCBI Taxonomy" id="231223"/>
    <lineage>
        <taxon>Eukaryota</taxon>
        <taxon>Metazoa</taxon>
        <taxon>Spiralia</taxon>
        <taxon>Lophotrochozoa</taxon>
        <taxon>Mollusca</taxon>
        <taxon>Gastropoda</taxon>
        <taxon>Heterobranchia</taxon>
        <taxon>Euthyneura</taxon>
        <taxon>Panpulmonata</taxon>
        <taxon>Sacoglossa</taxon>
        <taxon>Placobranchoidea</taxon>
        <taxon>Plakobranchidae</taxon>
        <taxon>Elysia</taxon>
    </lineage>
</organism>